<keyword evidence="2" id="KW-1185">Reference proteome</keyword>
<accession>A0A495VZX0</accession>
<comment type="caution">
    <text evidence="1">The sequence shown here is derived from an EMBL/GenBank/DDBJ whole genome shotgun (WGS) entry which is preliminary data.</text>
</comment>
<dbReference type="RefSeq" id="WP_121005258.1">
    <property type="nucleotide sequence ID" value="NZ_RBXO01000001.1"/>
</dbReference>
<gene>
    <name evidence="1" type="ORF">C8E97_2662</name>
</gene>
<protein>
    <submittedName>
        <fullName evidence="1">Zinc finger protein</fullName>
    </submittedName>
</protein>
<sequence>MTRAFRWMPHDGRRHAIRRELVPRDEAETLCGAPLTVPLAQPYASWCWPTCAACDAAWRAHEGIPVFPAPRDERPGRTVCGR</sequence>
<evidence type="ECO:0000313" key="1">
    <source>
        <dbReference type="EMBL" id="RKT54073.1"/>
    </source>
</evidence>
<name>A0A495VZX0_9PSEU</name>
<reference evidence="1 2" key="1">
    <citation type="submission" date="2018-10" db="EMBL/GenBank/DDBJ databases">
        <title>Sequencing the genomes of 1000 actinobacteria strains.</title>
        <authorList>
            <person name="Klenk H.-P."/>
        </authorList>
    </citation>
    <scope>NUCLEOTIDE SEQUENCE [LARGE SCALE GENOMIC DNA]</scope>
    <source>
        <strain evidence="1 2">DSM 43800</strain>
    </source>
</reference>
<dbReference type="AlphaFoldDB" id="A0A495VZX0"/>
<evidence type="ECO:0000313" key="2">
    <source>
        <dbReference type="Proteomes" id="UP000282084"/>
    </source>
</evidence>
<dbReference type="InterPro" id="IPR031795">
    <property type="entry name" value="Zf-HC3"/>
</dbReference>
<dbReference type="Pfam" id="PF16827">
    <property type="entry name" value="zf-HC3"/>
    <property type="match status" value="1"/>
</dbReference>
<proteinExistence type="predicted"/>
<dbReference type="Proteomes" id="UP000282084">
    <property type="component" value="Unassembled WGS sequence"/>
</dbReference>
<organism evidence="1 2">
    <name type="scientific">Saccharothrix australiensis</name>
    <dbReference type="NCBI Taxonomy" id="2072"/>
    <lineage>
        <taxon>Bacteria</taxon>
        <taxon>Bacillati</taxon>
        <taxon>Actinomycetota</taxon>
        <taxon>Actinomycetes</taxon>
        <taxon>Pseudonocardiales</taxon>
        <taxon>Pseudonocardiaceae</taxon>
        <taxon>Saccharothrix</taxon>
    </lineage>
</organism>
<dbReference type="EMBL" id="RBXO01000001">
    <property type="protein sequence ID" value="RKT54073.1"/>
    <property type="molecule type" value="Genomic_DNA"/>
</dbReference>
<dbReference type="OrthoDB" id="3556580at2"/>